<gene>
    <name evidence="6" type="ORF">ONE63_002575</name>
</gene>
<evidence type="ECO:0000256" key="3">
    <source>
        <dbReference type="PROSITE-ProRule" id="PRU00339"/>
    </source>
</evidence>
<dbReference type="Gene3D" id="1.25.40.10">
    <property type="entry name" value="Tetratricopeptide repeat domain"/>
    <property type="match status" value="1"/>
</dbReference>
<dbReference type="SUPFAM" id="SSF48452">
    <property type="entry name" value="TPR-like"/>
    <property type="match status" value="1"/>
</dbReference>
<accession>A0AAV7XBL1</accession>
<keyword evidence="5" id="KW-1133">Transmembrane helix</keyword>
<evidence type="ECO:0000313" key="7">
    <source>
        <dbReference type="Proteomes" id="UP001075354"/>
    </source>
</evidence>
<organism evidence="6 7">
    <name type="scientific">Megalurothrips usitatus</name>
    <name type="common">bean blossom thrips</name>
    <dbReference type="NCBI Taxonomy" id="439358"/>
    <lineage>
        <taxon>Eukaryota</taxon>
        <taxon>Metazoa</taxon>
        <taxon>Ecdysozoa</taxon>
        <taxon>Arthropoda</taxon>
        <taxon>Hexapoda</taxon>
        <taxon>Insecta</taxon>
        <taxon>Pterygota</taxon>
        <taxon>Neoptera</taxon>
        <taxon>Paraneoptera</taxon>
        <taxon>Thysanoptera</taxon>
        <taxon>Terebrantia</taxon>
        <taxon>Thripoidea</taxon>
        <taxon>Thripidae</taxon>
        <taxon>Megalurothrips</taxon>
    </lineage>
</organism>
<keyword evidence="5" id="KW-0812">Transmembrane</keyword>
<feature type="transmembrane region" description="Helical" evidence="5">
    <location>
        <begin position="187"/>
        <end position="205"/>
    </location>
</feature>
<dbReference type="PANTHER" id="PTHR22904">
    <property type="entry name" value="TPR REPEAT CONTAINING PROTEIN"/>
    <property type="match status" value="1"/>
</dbReference>
<dbReference type="PROSITE" id="PS50005">
    <property type="entry name" value="TPR"/>
    <property type="match status" value="1"/>
</dbReference>
<dbReference type="SMART" id="SM00028">
    <property type="entry name" value="TPR"/>
    <property type="match status" value="3"/>
</dbReference>
<comment type="caution">
    <text evidence="6">The sequence shown here is derived from an EMBL/GenBank/DDBJ whole genome shotgun (WGS) entry which is preliminary data.</text>
</comment>
<keyword evidence="7" id="KW-1185">Reference proteome</keyword>
<evidence type="ECO:0000313" key="6">
    <source>
        <dbReference type="EMBL" id="KAJ1522273.1"/>
    </source>
</evidence>
<feature type="transmembrane region" description="Helical" evidence="5">
    <location>
        <begin position="217"/>
        <end position="236"/>
    </location>
</feature>
<feature type="compositionally biased region" description="Basic residues" evidence="4">
    <location>
        <begin position="291"/>
        <end position="300"/>
    </location>
</feature>
<reference evidence="6" key="1">
    <citation type="submission" date="2022-12" db="EMBL/GenBank/DDBJ databases">
        <title>Chromosome-level genome assembly of the bean flower thrips Megalurothrips usitatus.</title>
        <authorList>
            <person name="Ma L."/>
            <person name="Liu Q."/>
            <person name="Li H."/>
            <person name="Cai W."/>
        </authorList>
    </citation>
    <scope>NUCLEOTIDE SEQUENCE</scope>
    <source>
        <strain evidence="6">Cailab_2022a</strain>
    </source>
</reference>
<dbReference type="EMBL" id="JAPTSV010000012">
    <property type="protein sequence ID" value="KAJ1522273.1"/>
    <property type="molecule type" value="Genomic_DNA"/>
</dbReference>
<feature type="region of interest" description="Disordered" evidence="4">
    <location>
        <begin position="264"/>
        <end position="300"/>
    </location>
</feature>
<keyword evidence="5" id="KW-0472">Membrane</keyword>
<name>A0AAV7XBL1_9NEOP</name>
<feature type="repeat" description="TPR" evidence="3">
    <location>
        <begin position="62"/>
        <end position="95"/>
    </location>
</feature>
<proteinExistence type="predicted"/>
<protein>
    <submittedName>
        <fullName evidence="6">Uncharacterized protein</fullName>
    </submittedName>
</protein>
<evidence type="ECO:0000256" key="5">
    <source>
        <dbReference type="SAM" id="Phobius"/>
    </source>
</evidence>
<keyword evidence="2 3" id="KW-0802">TPR repeat</keyword>
<evidence type="ECO:0000256" key="1">
    <source>
        <dbReference type="ARBA" id="ARBA00022737"/>
    </source>
</evidence>
<sequence length="300" mass="34657">MYIFLLVHQWLVYINCPSLKPLFSLHSIFKNYPLYIWALPQRFVEEFFNEESLIVCFLISQVLKLKERGNTCVREEKYEEAVFHYSHALKLDPLNYSIYSNRSLAFLKMQQYYLSMTDALQTIKIAPEWAKGHFRKGEVEFATFHFSEALSSYGKALARQRDDPNIRHALTKTTQGWLKDRKADEQIPWLGAGVGIIIGVVIVISDHTIAPKPTLSHPIVMALLTISIAFIGYAIAKGFRYYTKCQRKSLLEPPLDLLPGYYCTDGGEEEEEEEEGSGQHKDRTRYTKAQARQRFKKGKS</sequence>
<keyword evidence="1" id="KW-0677">Repeat</keyword>
<dbReference type="InterPro" id="IPR011990">
    <property type="entry name" value="TPR-like_helical_dom_sf"/>
</dbReference>
<dbReference type="PANTHER" id="PTHR22904:SF532">
    <property type="entry name" value="HEAT SHOCK PROTEIN STI1-LIKE PROTEIN"/>
    <property type="match status" value="1"/>
</dbReference>
<dbReference type="GO" id="GO:0051879">
    <property type="term" value="F:Hsp90 protein binding"/>
    <property type="evidence" value="ECO:0007669"/>
    <property type="project" value="TreeGrafter"/>
</dbReference>
<feature type="compositionally biased region" description="Acidic residues" evidence="4">
    <location>
        <begin position="266"/>
        <end position="276"/>
    </location>
</feature>
<evidence type="ECO:0000256" key="4">
    <source>
        <dbReference type="SAM" id="MobiDB-lite"/>
    </source>
</evidence>
<dbReference type="Pfam" id="PF13414">
    <property type="entry name" value="TPR_11"/>
    <property type="match status" value="1"/>
</dbReference>
<dbReference type="InterPro" id="IPR019734">
    <property type="entry name" value="TPR_rpt"/>
</dbReference>
<dbReference type="AlphaFoldDB" id="A0AAV7XBL1"/>
<evidence type="ECO:0000256" key="2">
    <source>
        <dbReference type="ARBA" id="ARBA00022803"/>
    </source>
</evidence>
<dbReference type="Proteomes" id="UP001075354">
    <property type="component" value="Chromosome 12"/>
</dbReference>